<dbReference type="GeneID" id="13012801"/>
<dbReference type="PANTHER" id="PTHR40101:SF1">
    <property type="entry name" value="4FE-4S DOMAIN-CONTAINING PROTEIN"/>
    <property type="match status" value="1"/>
</dbReference>
<accession>I3TDU0</accession>
<feature type="domain" description="DUF2148" evidence="1">
    <location>
        <begin position="108"/>
        <end position="166"/>
    </location>
</feature>
<gene>
    <name evidence="2" type="ordered locus">TCELL_0503</name>
</gene>
<evidence type="ECO:0000259" key="1">
    <source>
        <dbReference type="Pfam" id="PF09918"/>
    </source>
</evidence>
<keyword evidence="3" id="KW-1185">Reference proteome</keyword>
<dbReference type="RefSeq" id="WP_014737178.1">
    <property type="nucleotide sequence ID" value="NC_017954.1"/>
</dbReference>
<dbReference type="Pfam" id="PF09918">
    <property type="entry name" value="DUF2148"/>
    <property type="match status" value="1"/>
</dbReference>
<dbReference type="EMBL" id="CP003531">
    <property type="protein sequence ID" value="AFK50928.1"/>
    <property type="molecule type" value="Genomic_DNA"/>
</dbReference>
<dbReference type="KEGG" id="thg:TCELL_0503"/>
<evidence type="ECO:0000313" key="2">
    <source>
        <dbReference type="EMBL" id="AFK50928.1"/>
    </source>
</evidence>
<proteinExistence type="predicted"/>
<protein>
    <submittedName>
        <fullName evidence="2">Ferredoxin domain containing protein</fullName>
    </submittedName>
</protein>
<dbReference type="AlphaFoldDB" id="I3TDU0"/>
<sequence length="170" mass="18400">MVGLINEEALISEGILEAARLMAVAAKTAPKARGVDNVVTALVTDRGEIERLASKMEELAPVYGEFFRRDAESVRASKAVFLVGCRLLKLGLETPKRWGLDADLVNCLVNLGIAIGSAVKTAQILNVDNRVMFSVGVAAQELGLIQADVVYGIPLSATSKNIYFDRKWPR</sequence>
<reference evidence="2 3" key="1">
    <citation type="journal article" date="2012" name="J. Bacteriol.">
        <title>Complete genome sequence of the hyperthermophilic cellulolytic Crenarchaeon 'Thermogladius cellulolyticus' 1633.</title>
        <authorList>
            <person name="Mardanov A.V."/>
            <person name="Kochetkova T.V."/>
            <person name="Beletsky A.V."/>
            <person name="Bonch-Osmolovskaya E.A."/>
            <person name="Ravin N.V."/>
            <person name="Skryabin K.G."/>
        </authorList>
    </citation>
    <scope>NUCLEOTIDE SEQUENCE [LARGE SCALE GENOMIC DNA]</scope>
    <source>
        <strain evidence="3">DSM 22663 / VKM B-2946 / 1633</strain>
    </source>
</reference>
<organism evidence="2 3">
    <name type="scientific">Thermogladius calderae (strain DSM 22663 / VKM B-2946 / 1633)</name>
    <dbReference type="NCBI Taxonomy" id="1184251"/>
    <lineage>
        <taxon>Archaea</taxon>
        <taxon>Thermoproteota</taxon>
        <taxon>Thermoprotei</taxon>
        <taxon>Desulfurococcales</taxon>
        <taxon>Desulfurococcaceae</taxon>
        <taxon>Thermogladius</taxon>
    </lineage>
</organism>
<name>I3TDU0_THEC1</name>
<dbReference type="Proteomes" id="UP000005270">
    <property type="component" value="Chromosome"/>
</dbReference>
<dbReference type="eggNOG" id="arCOG04483">
    <property type="taxonomic scope" value="Archaea"/>
</dbReference>
<dbReference type="InParanoid" id="I3TDU0"/>
<dbReference type="InterPro" id="IPR019224">
    <property type="entry name" value="DUF2148"/>
</dbReference>
<dbReference type="PANTHER" id="PTHR40101">
    <property type="entry name" value="CONSERVED PROTEIN"/>
    <property type="match status" value="1"/>
</dbReference>
<evidence type="ECO:0000313" key="3">
    <source>
        <dbReference type="Proteomes" id="UP000005270"/>
    </source>
</evidence>
<dbReference type="HOGENOM" id="CLU_111491_0_0_2"/>